<dbReference type="Proteomes" id="UP001362899">
    <property type="component" value="Unassembled WGS sequence"/>
</dbReference>
<dbReference type="InterPro" id="IPR040314">
    <property type="entry name" value="DOP1"/>
</dbReference>
<evidence type="ECO:0000256" key="6">
    <source>
        <dbReference type="ARBA" id="ARBA00046326"/>
    </source>
</evidence>
<evidence type="ECO:0000313" key="11">
    <source>
        <dbReference type="Proteomes" id="UP001362899"/>
    </source>
</evidence>
<dbReference type="Pfam" id="PF24597">
    <property type="entry name" value="TPR_DOP1_M"/>
    <property type="match status" value="1"/>
</dbReference>
<keyword evidence="4" id="KW-0333">Golgi apparatus</keyword>
<keyword evidence="5" id="KW-0472">Membrane</keyword>
<feature type="domain" description="DOP1-like C-terminal" evidence="9">
    <location>
        <begin position="1016"/>
        <end position="1357"/>
    </location>
</feature>
<sequence length="1440" mass="163205">MFSSGVGSEAKWRSTLERALGTWESVADWADYIAYLARLQKAVCSSSLSGEHMPLCEEISESLARCLEPNLPSGVHQTCITVYDTVFTTIGPQRLCDTLNLWLPGILPVISWAAFNVKPMLIELIEKHVISAVSLNPETLQELIHPVLLALLPSLEEESGECYSEIWNLVNTLKIKLNDDDRFWKCIYMSVITSSDCRLGALNLLNSVSMRNDQLEASNEKSLDSELTSNENNTGISQTEGIPILAYLVRASCNGLNDSNVLVQRGFLDVLVRNLPIDSDYLQNNNKQFCYIMWSACSVILRRDMSLNRRLWLWLLGPEPEIRDKPSVKGSEEAEITGDDTNMSRLEYLQKYGSSILIDVLLVNMKIDPQSTFSIIQGLMDRWEIGVTVSYSLLEPVLVFCESLHISGKSKNPSNHAEQFFNSLEPSVVWSVSLKLLKTNLSLVLFMVQNFDVSDEEMAKHVPIIVLYLLTVEDQDHEGPKRLQSTAKEHDELLINLIRKIPHLPNFEIPTNPLTLENIQQLISNFYSETSEKDLNGEEQPVFPIQNSEICYYLLYFAARRLTDEESEDENPANSICEVRKEALSELLSRLPFSPINTVPPLSDYVFSKLTANSTTDCELFLHLITFFSPLNKLEYLAKYTQFAFVNSNLEEPDIDVLVNLAKLNESLINSPVSFGVPSAISRILADNNLSKYERIEFFREVFKACTSTSLISQLETPLILFLNLAENEYEQVFTTFVKSNQIPQLLQLMFSQIENYSDLPALSSILSHFLRLINIREIELNFKKQAPKTLEILIKLLPTDIDANVFRKLMLLAEKCSFNSIQLERILPLIYEDNKSLLSEMKFVHNIITSNVSVPSDVLNSFMLKFVHEAATETEFAELVFLVQDFDVSNDFLLEITNKLDSSTTMIQLNLLILMEISLKKRQVPLEILRICVSKTSQIWLSIQTSTTKFHLKTRVRKFMTFLYSENARAVVEMAFEFVLNVDLAVKFVHSFEGTKYSQTLEILMDLDDSHLNLLQAYLQSLELDILGDLWPSIQQFLSQLSNPAAVSPNSSTDITQQQEFSKLQFLVDLAPKMLGMRLKNFKKYLKEFSDVYLKILINEAVSSPVNVVCEAIQQLPLVFPDPDKQNIALTKLLQLYIVTLKDVPETIEILETCADKFGAGTKGVGIWTKYVGDFLFDESFSLLTAKKAFSMKNLINLYFTCDKQRLLEFQNKLGTYGQSSNVLFAWTSAKMASANLKRLALFVTCTNPNNLGLNVNKIVPQLSSLYAENAPDVFLLVRAWILKPVELPLVSFIVFKLQLVFTNFIQTSGGSGFSDPNNTSNIKTLVEACKLLDLALVMQAEQFQLFEWLFVSNSSSENLVGAVLTKLASNPEVPELIESKRANIFNNIKRRPLLPKRATEKDLPLFLARVSRMAFADSTSFQKPDISYCEEWVLADLF</sequence>
<dbReference type="GO" id="GO:0005802">
    <property type="term" value="C:trans-Golgi network"/>
    <property type="evidence" value="ECO:0007669"/>
    <property type="project" value="TreeGrafter"/>
</dbReference>
<evidence type="ECO:0000256" key="1">
    <source>
        <dbReference type="ARBA" id="ARBA00004395"/>
    </source>
</evidence>
<keyword evidence="11" id="KW-1185">Reference proteome</keyword>
<keyword evidence="2" id="KW-0813">Transport</keyword>
<dbReference type="InterPro" id="IPR056457">
    <property type="entry name" value="DOP1_C"/>
</dbReference>
<dbReference type="Pfam" id="PF24598">
    <property type="entry name" value="DOP1_C"/>
    <property type="match status" value="1"/>
</dbReference>
<organism evidence="10 11">
    <name type="scientific">Starmerella bacillaris</name>
    <name type="common">Yeast</name>
    <name type="synonym">Candida zemplinina</name>
    <dbReference type="NCBI Taxonomy" id="1247836"/>
    <lineage>
        <taxon>Eukaryota</taxon>
        <taxon>Fungi</taxon>
        <taxon>Dikarya</taxon>
        <taxon>Ascomycota</taxon>
        <taxon>Saccharomycotina</taxon>
        <taxon>Dipodascomycetes</taxon>
        <taxon>Dipodascales</taxon>
        <taxon>Trichomonascaceae</taxon>
        <taxon>Starmerella</taxon>
    </lineage>
</organism>
<dbReference type="Pfam" id="PF04118">
    <property type="entry name" value="Dopey_N"/>
    <property type="match status" value="1"/>
</dbReference>
<comment type="similarity">
    <text evidence="6">Belongs to the DOP1 family.</text>
</comment>
<gene>
    <name evidence="10" type="ORF">DASB73_029520</name>
</gene>
<dbReference type="GO" id="GO:0000139">
    <property type="term" value="C:Golgi membrane"/>
    <property type="evidence" value="ECO:0007669"/>
    <property type="project" value="UniProtKB-SubCell"/>
</dbReference>
<dbReference type="EMBL" id="BTGC01000008">
    <property type="protein sequence ID" value="GMM51989.1"/>
    <property type="molecule type" value="Genomic_DNA"/>
</dbReference>
<evidence type="ECO:0000259" key="9">
    <source>
        <dbReference type="Pfam" id="PF24598"/>
    </source>
</evidence>
<accession>A0AAV5RK89</accession>
<evidence type="ECO:0000256" key="3">
    <source>
        <dbReference type="ARBA" id="ARBA00022927"/>
    </source>
</evidence>
<dbReference type="GO" id="GO:0005768">
    <property type="term" value="C:endosome"/>
    <property type="evidence" value="ECO:0007669"/>
    <property type="project" value="TreeGrafter"/>
</dbReference>
<dbReference type="PANTHER" id="PTHR14042">
    <property type="entry name" value="DOPEY-RELATED"/>
    <property type="match status" value="1"/>
</dbReference>
<dbReference type="InterPro" id="IPR056458">
    <property type="entry name" value="TPR_DOP1_M"/>
</dbReference>
<evidence type="ECO:0000313" key="10">
    <source>
        <dbReference type="EMBL" id="GMM51989.1"/>
    </source>
</evidence>
<evidence type="ECO:0000256" key="4">
    <source>
        <dbReference type="ARBA" id="ARBA00023034"/>
    </source>
</evidence>
<evidence type="ECO:0000259" key="8">
    <source>
        <dbReference type="Pfam" id="PF24597"/>
    </source>
</evidence>
<dbReference type="GO" id="GO:0015031">
    <property type="term" value="P:protein transport"/>
    <property type="evidence" value="ECO:0007669"/>
    <property type="project" value="UniProtKB-KW"/>
</dbReference>
<feature type="domain" description="DOP1 N-terminal" evidence="7">
    <location>
        <begin position="10"/>
        <end position="319"/>
    </location>
</feature>
<evidence type="ECO:0000259" key="7">
    <source>
        <dbReference type="Pfam" id="PF04118"/>
    </source>
</evidence>
<dbReference type="InterPro" id="IPR007249">
    <property type="entry name" value="DOP1_N"/>
</dbReference>
<reference evidence="10 11" key="1">
    <citation type="journal article" date="2023" name="Elife">
        <title>Identification of key yeast species and microbe-microbe interactions impacting larval growth of Drosophila in the wild.</title>
        <authorList>
            <person name="Mure A."/>
            <person name="Sugiura Y."/>
            <person name="Maeda R."/>
            <person name="Honda K."/>
            <person name="Sakurai N."/>
            <person name="Takahashi Y."/>
            <person name="Watada M."/>
            <person name="Katoh T."/>
            <person name="Gotoh A."/>
            <person name="Gotoh Y."/>
            <person name="Taniguchi I."/>
            <person name="Nakamura K."/>
            <person name="Hayashi T."/>
            <person name="Katayama T."/>
            <person name="Uemura T."/>
            <person name="Hattori Y."/>
        </authorList>
    </citation>
    <scope>NUCLEOTIDE SEQUENCE [LARGE SCALE GENOMIC DNA]</scope>
    <source>
        <strain evidence="10 11">SB-73</strain>
    </source>
</reference>
<comment type="caution">
    <text evidence="10">The sequence shown here is derived from an EMBL/GenBank/DDBJ whole genome shotgun (WGS) entry which is preliminary data.</text>
</comment>
<comment type="subcellular location">
    <subcellularLocation>
        <location evidence="1">Golgi apparatus membrane</location>
        <topology evidence="1">Peripheral membrane protein</topology>
    </subcellularLocation>
</comment>
<evidence type="ECO:0000256" key="5">
    <source>
        <dbReference type="ARBA" id="ARBA00023136"/>
    </source>
</evidence>
<dbReference type="PANTHER" id="PTHR14042:SF24">
    <property type="entry name" value="PROTEIN DOPEY-1 HOMOLOG"/>
    <property type="match status" value="1"/>
</dbReference>
<dbReference type="GO" id="GO:0005829">
    <property type="term" value="C:cytosol"/>
    <property type="evidence" value="ECO:0007669"/>
    <property type="project" value="GOC"/>
</dbReference>
<dbReference type="GO" id="GO:0006895">
    <property type="term" value="P:Golgi to endosome transport"/>
    <property type="evidence" value="ECO:0007669"/>
    <property type="project" value="InterPro"/>
</dbReference>
<keyword evidence="3" id="KW-0653">Protein transport</keyword>
<protein>
    <submittedName>
        <fullName evidence="10">Dop1 protein</fullName>
    </submittedName>
</protein>
<feature type="domain" description="DOP1-like middle TPR" evidence="8">
    <location>
        <begin position="348"/>
        <end position="503"/>
    </location>
</feature>
<evidence type="ECO:0000256" key="2">
    <source>
        <dbReference type="ARBA" id="ARBA00022448"/>
    </source>
</evidence>
<proteinExistence type="inferred from homology"/>
<name>A0AAV5RK89_STABA</name>